<dbReference type="InterPro" id="IPR051029">
    <property type="entry name" value="mRNA_Capping_Enz/RNA_Phosphat"/>
</dbReference>
<keyword evidence="15" id="KW-1185">Reference proteome</keyword>
<dbReference type="GO" id="GO:0005634">
    <property type="term" value="C:nucleus"/>
    <property type="evidence" value="ECO:0007669"/>
    <property type="project" value="UniProtKB-SubCell"/>
</dbReference>
<dbReference type="GO" id="GO:0005525">
    <property type="term" value="F:GTP binding"/>
    <property type="evidence" value="ECO:0007669"/>
    <property type="project" value="UniProtKB-KW"/>
</dbReference>
<evidence type="ECO:0000256" key="4">
    <source>
        <dbReference type="ARBA" id="ARBA00022679"/>
    </source>
</evidence>
<dbReference type="Gene3D" id="2.40.50.140">
    <property type="entry name" value="Nucleic acid-binding proteins"/>
    <property type="match status" value="1"/>
</dbReference>
<gene>
    <name evidence="14" type="ORF">PhCBS80983_g06090</name>
</gene>
<feature type="compositionally biased region" description="Basic and acidic residues" evidence="11">
    <location>
        <begin position="835"/>
        <end position="847"/>
    </location>
</feature>
<evidence type="ECO:0000256" key="7">
    <source>
        <dbReference type="ARBA" id="ARBA00023042"/>
    </source>
</evidence>
<keyword evidence="4" id="KW-0808">Transferase</keyword>
<keyword evidence="7" id="KW-0506">mRNA capping</keyword>
<feature type="compositionally biased region" description="Polar residues" evidence="11">
    <location>
        <begin position="1090"/>
        <end position="1107"/>
    </location>
</feature>
<feature type="compositionally biased region" description="Low complexity" evidence="11">
    <location>
        <begin position="1293"/>
        <end position="1307"/>
    </location>
</feature>
<dbReference type="GO" id="GO:0006370">
    <property type="term" value="P:7-methylguanosine mRNA capping"/>
    <property type="evidence" value="ECO:0007669"/>
    <property type="project" value="UniProtKB-KW"/>
</dbReference>
<feature type="compositionally biased region" description="Polar residues" evidence="11">
    <location>
        <begin position="1020"/>
        <end position="1032"/>
    </location>
</feature>
<feature type="region of interest" description="Disordered" evidence="11">
    <location>
        <begin position="731"/>
        <end position="784"/>
    </location>
</feature>
<keyword evidence="3" id="KW-0507">mRNA processing</keyword>
<feature type="region of interest" description="Disordered" evidence="11">
    <location>
        <begin position="982"/>
        <end position="1122"/>
    </location>
</feature>
<comment type="subcellular location">
    <subcellularLocation>
        <location evidence="1">Nucleus</location>
    </subcellularLocation>
</comment>
<feature type="compositionally biased region" description="Polar residues" evidence="11">
    <location>
        <begin position="636"/>
        <end position="651"/>
    </location>
</feature>
<dbReference type="PANTHER" id="PTHR10367">
    <property type="entry name" value="MRNA-CAPPING ENZYME"/>
    <property type="match status" value="1"/>
</dbReference>
<keyword evidence="9" id="KW-0539">Nucleus</keyword>
<dbReference type="EMBL" id="QEAQ01000178">
    <property type="protein sequence ID" value="TPX53952.1"/>
    <property type="molecule type" value="Genomic_DNA"/>
</dbReference>
<dbReference type="InterPro" id="IPR012340">
    <property type="entry name" value="NA-bd_OB-fold"/>
</dbReference>
<evidence type="ECO:0000256" key="9">
    <source>
        <dbReference type="ARBA" id="ARBA00023242"/>
    </source>
</evidence>
<feature type="region of interest" description="Disordered" evidence="11">
    <location>
        <begin position="1188"/>
        <end position="1244"/>
    </location>
</feature>
<feature type="domain" description="mRNA capping enzyme C-terminal" evidence="13">
    <location>
        <begin position="259"/>
        <end position="373"/>
    </location>
</feature>
<feature type="region of interest" description="Disordered" evidence="11">
    <location>
        <begin position="799"/>
        <end position="885"/>
    </location>
</feature>
<feature type="compositionally biased region" description="Basic residues" evidence="11">
    <location>
        <begin position="902"/>
        <end position="911"/>
    </location>
</feature>
<reference evidence="14 15" key="1">
    <citation type="journal article" date="2019" name="Sci. Rep.">
        <title>Comparative genomics of chytrid fungi reveal insights into the obligate biotrophic and pathogenic lifestyle of Synchytrium endobioticum.</title>
        <authorList>
            <person name="van de Vossenberg B.T.L.H."/>
            <person name="Warris S."/>
            <person name="Nguyen H.D.T."/>
            <person name="van Gent-Pelzer M.P.E."/>
            <person name="Joly D.L."/>
            <person name="van de Geest H.C."/>
            <person name="Bonants P.J.M."/>
            <person name="Smith D.S."/>
            <person name="Levesque C.A."/>
            <person name="van der Lee T.A.J."/>
        </authorList>
    </citation>
    <scope>NUCLEOTIDE SEQUENCE [LARGE SCALE GENOMIC DNA]</scope>
    <source>
        <strain evidence="14 15">CBS 809.83</strain>
    </source>
</reference>
<feature type="region of interest" description="Disordered" evidence="11">
    <location>
        <begin position="1284"/>
        <end position="1435"/>
    </location>
</feature>
<evidence type="ECO:0000256" key="2">
    <source>
        <dbReference type="ARBA" id="ARBA00012475"/>
    </source>
</evidence>
<feature type="compositionally biased region" description="Polar residues" evidence="11">
    <location>
        <begin position="686"/>
        <end position="698"/>
    </location>
</feature>
<dbReference type="STRING" id="109895.A0A507DRS7"/>
<evidence type="ECO:0000256" key="1">
    <source>
        <dbReference type="ARBA" id="ARBA00004123"/>
    </source>
</evidence>
<proteinExistence type="predicted"/>
<protein>
    <recommendedName>
        <fullName evidence="2">mRNA guanylyltransferase</fullName>
        <ecNumber evidence="2">2.7.7.50</ecNumber>
    </recommendedName>
</protein>
<organism evidence="14 15">
    <name type="scientific">Powellomyces hirtus</name>
    <dbReference type="NCBI Taxonomy" id="109895"/>
    <lineage>
        <taxon>Eukaryota</taxon>
        <taxon>Fungi</taxon>
        <taxon>Fungi incertae sedis</taxon>
        <taxon>Chytridiomycota</taxon>
        <taxon>Chytridiomycota incertae sedis</taxon>
        <taxon>Chytridiomycetes</taxon>
        <taxon>Spizellomycetales</taxon>
        <taxon>Powellomycetaceae</taxon>
        <taxon>Powellomyces</taxon>
    </lineage>
</organism>
<feature type="region of interest" description="Disordered" evidence="11">
    <location>
        <begin position="621"/>
        <end position="711"/>
    </location>
</feature>
<evidence type="ECO:0000256" key="10">
    <source>
        <dbReference type="ARBA" id="ARBA00044624"/>
    </source>
</evidence>
<comment type="caution">
    <text evidence="14">The sequence shown here is derived from an EMBL/GenBank/DDBJ whole genome shotgun (WGS) entry which is preliminary data.</text>
</comment>
<feature type="compositionally biased region" description="Low complexity" evidence="11">
    <location>
        <begin position="585"/>
        <end position="597"/>
    </location>
</feature>
<dbReference type="InterPro" id="IPR001339">
    <property type="entry name" value="mRNA_cap_enzyme_adenylation"/>
</dbReference>
<dbReference type="Gene3D" id="3.30.470.30">
    <property type="entry name" value="DNA ligase/mRNA capping enzyme"/>
    <property type="match status" value="1"/>
</dbReference>
<dbReference type="GO" id="GO:0005524">
    <property type="term" value="F:ATP binding"/>
    <property type="evidence" value="ECO:0007669"/>
    <property type="project" value="InterPro"/>
</dbReference>
<evidence type="ECO:0000313" key="14">
    <source>
        <dbReference type="EMBL" id="TPX53952.1"/>
    </source>
</evidence>
<feature type="compositionally biased region" description="Low complexity" evidence="11">
    <location>
        <begin position="1365"/>
        <end position="1391"/>
    </location>
</feature>
<evidence type="ECO:0000256" key="6">
    <source>
        <dbReference type="ARBA" id="ARBA00022741"/>
    </source>
</evidence>
<evidence type="ECO:0000313" key="15">
    <source>
        <dbReference type="Proteomes" id="UP000318582"/>
    </source>
</evidence>
<dbReference type="CDD" id="cd07895">
    <property type="entry name" value="Adenylation_mRNA_capping"/>
    <property type="match status" value="1"/>
</dbReference>
<feature type="region of interest" description="Disordered" evidence="11">
    <location>
        <begin position="899"/>
        <end position="964"/>
    </location>
</feature>
<accession>A0A507DRS7</accession>
<keyword evidence="5" id="KW-0548">Nucleotidyltransferase</keyword>
<feature type="region of interest" description="Disordered" evidence="11">
    <location>
        <begin position="392"/>
        <end position="563"/>
    </location>
</feature>
<feature type="compositionally biased region" description="Low complexity" evidence="11">
    <location>
        <begin position="1400"/>
        <end position="1415"/>
    </location>
</feature>
<dbReference type="Pfam" id="PF01331">
    <property type="entry name" value="mRNA_cap_enzyme"/>
    <property type="match status" value="1"/>
</dbReference>
<feature type="compositionally biased region" description="Acidic residues" evidence="11">
    <location>
        <begin position="996"/>
        <end position="1006"/>
    </location>
</feature>
<dbReference type="SUPFAM" id="SSF56091">
    <property type="entry name" value="DNA ligase/mRNA capping enzyme, catalytic domain"/>
    <property type="match status" value="1"/>
</dbReference>
<feature type="domain" description="mRNA capping enzyme adenylation" evidence="12">
    <location>
        <begin position="60"/>
        <end position="253"/>
    </location>
</feature>
<feature type="compositionally biased region" description="Basic residues" evidence="11">
    <location>
        <begin position="1513"/>
        <end position="1522"/>
    </location>
</feature>
<evidence type="ECO:0000256" key="8">
    <source>
        <dbReference type="ARBA" id="ARBA00023134"/>
    </source>
</evidence>
<evidence type="ECO:0000256" key="5">
    <source>
        <dbReference type="ARBA" id="ARBA00022695"/>
    </source>
</evidence>
<keyword evidence="6" id="KW-0547">Nucleotide-binding</keyword>
<evidence type="ECO:0000259" key="12">
    <source>
        <dbReference type="Pfam" id="PF01331"/>
    </source>
</evidence>
<dbReference type="EC" id="2.7.7.50" evidence="2"/>
<dbReference type="InterPro" id="IPR013846">
    <property type="entry name" value="mRNA_cap_enzyme_C"/>
</dbReference>
<dbReference type="PANTHER" id="PTHR10367:SF17">
    <property type="entry name" value="MRNA-CAPPING ENZYME"/>
    <property type="match status" value="1"/>
</dbReference>
<feature type="compositionally biased region" description="Polar residues" evidence="11">
    <location>
        <begin position="954"/>
        <end position="964"/>
    </location>
</feature>
<feature type="compositionally biased region" description="Basic and acidic residues" evidence="11">
    <location>
        <begin position="1416"/>
        <end position="1427"/>
    </location>
</feature>
<comment type="catalytic activity">
    <reaction evidence="10">
        <text>a 5'-end diphospho-ribonucleoside in mRNA + GTP + H(+) = a 5'-end (5'-triphosphoguanosine)-ribonucleoside in mRNA + diphosphate</text>
        <dbReference type="Rhea" id="RHEA:67012"/>
        <dbReference type="Rhea" id="RHEA-COMP:17165"/>
        <dbReference type="Rhea" id="RHEA-COMP:17166"/>
        <dbReference type="ChEBI" id="CHEBI:15378"/>
        <dbReference type="ChEBI" id="CHEBI:33019"/>
        <dbReference type="ChEBI" id="CHEBI:37565"/>
        <dbReference type="ChEBI" id="CHEBI:167616"/>
        <dbReference type="ChEBI" id="CHEBI:167617"/>
        <dbReference type="EC" id="2.7.7.50"/>
    </reaction>
    <physiologicalReaction direction="left-to-right" evidence="10">
        <dbReference type="Rhea" id="RHEA:67013"/>
    </physiologicalReaction>
</comment>
<feature type="compositionally biased region" description="Polar residues" evidence="11">
    <location>
        <begin position="544"/>
        <end position="555"/>
    </location>
</feature>
<feature type="compositionally biased region" description="Low complexity" evidence="11">
    <location>
        <begin position="1478"/>
        <end position="1490"/>
    </location>
</feature>
<feature type="compositionally biased region" description="Polar residues" evidence="11">
    <location>
        <begin position="868"/>
        <end position="877"/>
    </location>
</feature>
<dbReference type="GO" id="GO:0004484">
    <property type="term" value="F:mRNA guanylyltransferase activity"/>
    <property type="evidence" value="ECO:0007669"/>
    <property type="project" value="UniProtKB-EC"/>
</dbReference>
<feature type="compositionally biased region" description="Basic residues" evidence="11">
    <location>
        <begin position="1051"/>
        <end position="1060"/>
    </location>
</feature>
<sequence>MSTTPISPHTRMPTGHEENSSYLLLPSKVGIAVQQDYANDLRHKIKDLLGYKNDGFPGAQPVALTRDHLQSLEREDYYVCEKSDGVRYLMLLMVTQKGPATFMIDRMNQLHYIDKMQFPLPRLPGDSIKFHNHTLLDGELVVDVVGAHRTLTYLVFDFMFSNGEKHTHENYSRRLGIFQRDVQAPYEAHLKNNPELRNHQPFRLAIKAQQRSYGMSRVFEDITKQKHGNDGLIFTSVNLPYTPGTCPKILKWKPPELMTIDFQIKVDYDMDRKPQYSLFIGENGHHRFHDRLSIETEVAAQWRISPPDGRIGEFRWDADWPTYVWEIGYVGKERRGGWRFIRFRDDKDMANDITVLQDTKLAILNGVSKEMLLSWTDSIRSFWKLREQSISLPPRHPHERKSSTMNVPSTPAYENPPSVDHSRDSSHGHHRKSSSGSTVSEYGTSVDTRRNSGDRQAQLDKFYSTSPGGLADQDIIARGSAQWGHRGSGDSSTRRLSMPSDGVSDRRQSLGIHVKSPGAVGDSGTGGGSFTPVRDASPLIPPQSVGTGSAGSSSPDHGADGLPARKKSFTELMAHMPKGIRLKKATSSFAESTPSSSDEAGGKNGSHEAVLLSAEIKMENSTQIPDVKSRSDHDPSNTGSNAQYETPNSTPAVPKEGRGHEVLARFPSLQRSEKQGSRALSKSRVDTLQSNDIQAGDSQTDRHTDSTDAQTDSIASRIAAKGALSVECTMAVQKESDDSPESSAEPMDLDETRSNPSAVAQGPTDDMVISARPAGDSRSSADGVQEDLAARRITLTLAEDPMDVDRPATSDSKLTAQLQTTKSEPVTREPQTLRLKSERFDLPEARRNVAKSNGISDGLERSTKLGKSLSQTTTPTEGGSMAMDTVSNVPRTNALVEAAKTSKGKPFHRKASSVQQGSTTSSNTHDSPGSSKASPQKGTSRKRGKSTSTSVSGDQSTPKIAAMASTSVRPIAPLDVTLPPPPVVMMTVPRKKVDDNDIYEEGDSSDESPRLSMKKPTEFLSDTPSFASNTQAIPMESHSKSSPPKSEPKKKAAAQRKKAVKPTVAGVASASLHRRTASTPGGFLLVEGGSHSTPFDTPGSASSSRRGSNILPRRGSLHSAPTPVSLAPAGYVTLPDGGGYIVGGSSGSPRFMTPADPMLVHHHNRPMSMAHPIPGYVAYGDPNIALMQLQPGSPPQSHQMSAAGASDSRRRSSISQSHPQHILPHPTSAMFHTMIGPGVSTSGQSMPASLPMQIADGVRIVYAPAIPHPGPVFMEGVPSGFYAYSQPPPAHPHPSSAASQHSHPSPAEQQHHQSHGQYDPHQQHPPHHPFQHQVQPSSRRGSEIPAHHQPHHLQQQAPPAPPTTPQQAPAAPGAATAKATKGSGGKATKTPKVPKKVAPKRAAQQQQEQEPLQQQHSDERGLAREEFVSLSQPSSSATRLQQLPLLAPALHPIAPAFSSSSMGLPSAFTAVPPYIGGQHHLQQQQQQRHQQPQHHSQHPHEHSQPAHYQPPPSHRHPHHARSGSRSFPEGFAHPGTGPSTANSGSAWVPAKRGSAWLDIVMGGSSSDADKKRG</sequence>
<name>A0A507DRS7_9FUNG</name>
<feature type="compositionally biased region" description="Polar residues" evidence="11">
    <location>
        <begin position="809"/>
        <end position="824"/>
    </location>
</feature>
<evidence type="ECO:0000256" key="11">
    <source>
        <dbReference type="SAM" id="MobiDB-lite"/>
    </source>
</evidence>
<feature type="compositionally biased region" description="Polar residues" evidence="11">
    <location>
        <begin position="912"/>
        <end position="936"/>
    </location>
</feature>
<dbReference type="Proteomes" id="UP000318582">
    <property type="component" value="Unassembled WGS sequence"/>
</dbReference>
<evidence type="ECO:0000256" key="3">
    <source>
        <dbReference type="ARBA" id="ARBA00022664"/>
    </source>
</evidence>
<keyword evidence="8" id="KW-0342">GTP-binding</keyword>
<dbReference type="SUPFAM" id="SSF50249">
    <property type="entry name" value="Nucleic acid-binding proteins"/>
    <property type="match status" value="1"/>
</dbReference>
<feature type="region of interest" description="Disordered" evidence="11">
    <location>
        <begin position="585"/>
        <end position="605"/>
    </location>
</feature>
<dbReference type="Pfam" id="PF03919">
    <property type="entry name" value="mRNA_cap_C"/>
    <property type="match status" value="1"/>
</dbReference>
<feature type="region of interest" description="Disordered" evidence="11">
    <location>
        <begin position="1470"/>
        <end position="1547"/>
    </location>
</feature>
<evidence type="ECO:0000259" key="13">
    <source>
        <dbReference type="Pfam" id="PF03919"/>
    </source>
</evidence>